<proteinExistence type="predicted"/>
<organism evidence="5 6">
    <name type="scientific">Caldisericum exile</name>
    <dbReference type="NCBI Taxonomy" id="693075"/>
    <lineage>
        <taxon>Bacteria</taxon>
        <taxon>Pseudomonadati</taxon>
        <taxon>Caldisericota/Cryosericota group</taxon>
        <taxon>Caldisericota</taxon>
        <taxon>Caldisericia</taxon>
        <taxon>Caldisericales</taxon>
        <taxon>Caldisericaceae</taxon>
        <taxon>Caldisericum</taxon>
    </lineage>
</organism>
<evidence type="ECO:0000259" key="4">
    <source>
        <dbReference type="SMART" id="SM00646"/>
    </source>
</evidence>
<comment type="caution">
    <text evidence="5">The sequence shown here is derived from an EMBL/GenBank/DDBJ whole genome shotgun (WGS) entry which is preliminary data.</text>
</comment>
<feature type="domain" description="MurNAc-LAA" evidence="4">
    <location>
        <begin position="2"/>
        <end position="65"/>
    </location>
</feature>
<dbReference type="SUPFAM" id="SSF53187">
    <property type="entry name" value="Zn-dependent exopeptidases"/>
    <property type="match status" value="1"/>
</dbReference>
<evidence type="ECO:0000256" key="1">
    <source>
        <dbReference type="ARBA" id="ARBA00001561"/>
    </source>
</evidence>
<evidence type="ECO:0000313" key="5">
    <source>
        <dbReference type="EMBL" id="PMP84404.1"/>
    </source>
</evidence>
<name>A0A2J6XA32_9BACT</name>
<dbReference type="Pfam" id="PF01520">
    <property type="entry name" value="Amidase_3"/>
    <property type="match status" value="1"/>
</dbReference>
<dbReference type="Proteomes" id="UP000236910">
    <property type="component" value="Unassembled WGS sequence"/>
</dbReference>
<dbReference type="PANTHER" id="PTHR30404">
    <property type="entry name" value="N-ACETYLMURAMOYL-L-ALANINE AMIDASE"/>
    <property type="match status" value="1"/>
</dbReference>
<comment type="catalytic activity">
    <reaction evidence="1">
        <text>Hydrolyzes the link between N-acetylmuramoyl residues and L-amino acid residues in certain cell-wall glycopeptides.</text>
        <dbReference type="EC" id="3.5.1.28"/>
    </reaction>
</comment>
<dbReference type="InterPro" id="IPR050695">
    <property type="entry name" value="N-acetylmuramoyl_amidase_3"/>
</dbReference>
<evidence type="ECO:0000256" key="3">
    <source>
        <dbReference type="ARBA" id="ARBA00022801"/>
    </source>
</evidence>
<dbReference type="PANTHER" id="PTHR30404:SF0">
    <property type="entry name" value="N-ACETYLMURAMOYL-L-ALANINE AMIDASE AMIC"/>
    <property type="match status" value="1"/>
</dbReference>
<dbReference type="EMBL" id="PNIX01000007">
    <property type="protein sequence ID" value="PMP84404.1"/>
    <property type="molecule type" value="Genomic_DNA"/>
</dbReference>
<dbReference type="InterPro" id="IPR002508">
    <property type="entry name" value="MurNAc-LAA_cat"/>
</dbReference>
<dbReference type="GO" id="GO:0030288">
    <property type="term" value="C:outer membrane-bounded periplasmic space"/>
    <property type="evidence" value="ECO:0007669"/>
    <property type="project" value="TreeGrafter"/>
</dbReference>
<feature type="non-terminal residue" evidence="5">
    <location>
        <position position="1"/>
    </location>
</feature>
<dbReference type="CDD" id="cd02696">
    <property type="entry name" value="MurNAc-LAA"/>
    <property type="match status" value="1"/>
</dbReference>
<dbReference type="Gene3D" id="3.40.630.40">
    <property type="entry name" value="Zn-dependent exopeptidases"/>
    <property type="match status" value="1"/>
</dbReference>
<dbReference type="AlphaFoldDB" id="A0A2J6XA32"/>
<dbReference type="SMART" id="SM00646">
    <property type="entry name" value="Ami_3"/>
    <property type="match status" value="1"/>
</dbReference>
<reference evidence="5 6" key="1">
    <citation type="submission" date="2018-01" db="EMBL/GenBank/DDBJ databases">
        <title>Metagenomic assembled genomes from two thermal pools in the Uzon Caldera, Kamchatka, Russia.</title>
        <authorList>
            <person name="Wilkins L."/>
            <person name="Ettinger C."/>
        </authorList>
    </citation>
    <scope>NUCLEOTIDE SEQUENCE [LARGE SCALE GENOMIC DNA]</scope>
    <source>
        <strain evidence="5">ARK-10</strain>
    </source>
</reference>
<accession>A0A2J6XA32</accession>
<evidence type="ECO:0000313" key="6">
    <source>
        <dbReference type="Proteomes" id="UP000236910"/>
    </source>
</evidence>
<sequence>EFLVKALGTYDRGIKKDYLYVCREVTTMPSILTEIGFISNPKEEALFKDPNFLDRVAKALFDGIVRYLNG</sequence>
<gene>
    <name evidence="5" type="ORF">C0175_00080</name>
</gene>
<protein>
    <recommendedName>
        <fullName evidence="2">N-acetylmuramoyl-L-alanine amidase</fullName>
        <ecNumber evidence="2">3.5.1.28</ecNumber>
    </recommendedName>
</protein>
<evidence type="ECO:0000256" key="2">
    <source>
        <dbReference type="ARBA" id="ARBA00011901"/>
    </source>
</evidence>
<keyword evidence="3" id="KW-0378">Hydrolase</keyword>
<dbReference type="GO" id="GO:0009253">
    <property type="term" value="P:peptidoglycan catabolic process"/>
    <property type="evidence" value="ECO:0007669"/>
    <property type="project" value="InterPro"/>
</dbReference>
<dbReference type="GO" id="GO:0008745">
    <property type="term" value="F:N-acetylmuramoyl-L-alanine amidase activity"/>
    <property type="evidence" value="ECO:0007669"/>
    <property type="project" value="UniProtKB-EC"/>
</dbReference>
<dbReference type="EC" id="3.5.1.28" evidence="2"/>